<reference evidence="6" key="1">
    <citation type="submission" date="2021-02" db="EMBL/GenBank/DDBJ databases">
        <authorList>
            <person name="Dougan E. K."/>
            <person name="Rhodes N."/>
            <person name="Thang M."/>
            <person name="Chan C."/>
        </authorList>
    </citation>
    <scope>NUCLEOTIDE SEQUENCE</scope>
</reference>
<evidence type="ECO:0000256" key="2">
    <source>
        <dbReference type="ARBA" id="ARBA00022980"/>
    </source>
</evidence>
<protein>
    <recommendedName>
        <fullName evidence="4">Ribosomal protein L15</fullName>
    </recommendedName>
</protein>
<dbReference type="InterPro" id="IPR012678">
    <property type="entry name" value="Ribosomal_uL23/eL15/eS24_sf"/>
</dbReference>
<evidence type="ECO:0000256" key="1">
    <source>
        <dbReference type="ARBA" id="ARBA00006857"/>
    </source>
</evidence>
<feature type="region of interest" description="Disordered" evidence="5">
    <location>
        <begin position="568"/>
        <end position="597"/>
    </location>
</feature>
<dbReference type="PANTHER" id="PTHR11847">
    <property type="entry name" value="RIBOSOMAL PROTEIN L15"/>
    <property type="match status" value="1"/>
</dbReference>
<keyword evidence="3 4" id="KW-0687">Ribonucleoprotein</keyword>
<feature type="region of interest" description="Disordered" evidence="5">
    <location>
        <begin position="988"/>
        <end position="1036"/>
    </location>
</feature>
<evidence type="ECO:0000256" key="3">
    <source>
        <dbReference type="ARBA" id="ARBA00023274"/>
    </source>
</evidence>
<feature type="compositionally biased region" description="Low complexity" evidence="5">
    <location>
        <begin position="1007"/>
        <end position="1025"/>
    </location>
</feature>
<evidence type="ECO:0000256" key="5">
    <source>
        <dbReference type="SAM" id="MobiDB-lite"/>
    </source>
</evidence>
<dbReference type="Proteomes" id="UP000654075">
    <property type="component" value="Unassembled WGS sequence"/>
</dbReference>
<dbReference type="NCBIfam" id="NF003269">
    <property type="entry name" value="PRK04243.1"/>
    <property type="match status" value="1"/>
</dbReference>
<comment type="similarity">
    <text evidence="1 4">Belongs to the eukaryotic ribosomal protein eL15 family.</text>
</comment>
<sequence length="1292" mass="142542">CNGGQPLRVRGSRGDQVAPKVWDLQPGVQESITIFSDLLMRPLKYTVVEDLELTADTTDIVNARSYEFADVGLNEARLAFNCAQDYKAMAESGVLNRGSDCDELQGMFDLSAAHNNVPYVWSLPHFYLVTAQDATQHPRNNLIGFVTPTGPRYRNMVVVERESGKALLLDVGTMSSELRSREVVQQMFKDQISVRLYKDSIVSHNTLMAAGPDPVLHIRKEPEHGTAGVSYRVQCLQNVGRVLLKLLPSQSQVTLQVEGLVPIPAGHLQIGCHYAVCAARIVCNTLHAMADDICSCRDPTVQGQALHTLLLGFEIGSFAAANKHAFVHKSTTDVAQITCDRHRHNHANTTAAEYVREAIMSMPSPLTAASPDQPSQICQNNADHCALLLAALKLMWLPNADVLLFESSSATQQDKQFHEIIQVGQLRPARVFLTARAFADDHQAAFTPPVQQALECVEVNTGCLLVGASTCEDQRYDNSACTQAGAQPRVCRNNPSMNQKNDKQPAVRTPKPLRQGQKTREEAMEPTIEIDCSGRVQQVLECVVFDTGCPLVCAGTCEDQHSDTTALTQPGVQPRVCQPNPSINQKNDKQPAMRTPKPLRLSQKTREEAIEPTKEGGVLSTSVSCRLTVPWLPAKLPCPFKLVIVSQYPPGGRSDPRAAYPKVTLQVEGLVPMPAGHLQIGCHYAVCAARLVSNTLHAIADDICSRSDVTVQDQALHALHLGFEIGSFTAATKHAVVHKSTTDVAQITCDRHRRYHANTTAAGYVRELIMSMPLLLTAASPDKSNTTAAEYVREVFISMLLLITDASPDRSCQICQNNADHSALLRAALKLMWLPNADVLLFEYSSTTQQDKQLHEIIQALRSVTGWPATSGPKLKQALECVEVNTGCLLVGASTCDDQHFDNSACAQTGAQPRVCRNNPSINHKNDKQPAVKTPKLLRQGQKTREEAIEPTIETDCSGTVQQVLECVVIDTGCPLVCAGTCEDQHSDTTLSQKTREEAIVPTKEGSPLTVSSTSTLAAAASPDDTPQPLRGGRPLTSLSTSALAAAASQQRGAFDERLVQDVPQLPLIFQSCPSSVDKCPLCGTQATMGAYKYLEEMWRKKQSDVMRFLARLRTWEYRQLPAVHRCSRPTRPDKARKVGYKAKQGYLVYRVRVKRGDRKKRVAKGIVYGKPCGQGINKWKAVRNLRNIAEERVGRKCGGLRVLNSYWVAQDAVHKWFEVVMVDPFHKCIRDDPRINWICKNVMKHRELRGLTAAGRKARGLLKKGKRATKLRPSYRAAYRKHSLMRLRRFR</sequence>
<feature type="non-terminal residue" evidence="6">
    <location>
        <position position="1292"/>
    </location>
</feature>
<dbReference type="OrthoDB" id="10255148at2759"/>
<accession>A0A813D7V3</accession>
<evidence type="ECO:0000313" key="6">
    <source>
        <dbReference type="EMBL" id="CAE8584636.1"/>
    </source>
</evidence>
<dbReference type="InterPro" id="IPR000439">
    <property type="entry name" value="Ribosomal_eL15"/>
</dbReference>
<dbReference type="SMART" id="SM01384">
    <property type="entry name" value="Ribosomal_L15e"/>
    <property type="match status" value="1"/>
</dbReference>
<keyword evidence="7" id="KW-1185">Reference proteome</keyword>
<organism evidence="6 7">
    <name type="scientific">Polarella glacialis</name>
    <name type="common">Dinoflagellate</name>
    <dbReference type="NCBI Taxonomy" id="89957"/>
    <lineage>
        <taxon>Eukaryota</taxon>
        <taxon>Sar</taxon>
        <taxon>Alveolata</taxon>
        <taxon>Dinophyceae</taxon>
        <taxon>Suessiales</taxon>
        <taxon>Suessiaceae</taxon>
        <taxon>Polarella</taxon>
    </lineage>
</organism>
<dbReference type="Gene3D" id="3.40.1120.10">
    <property type="entry name" value="Ribosomal protein l15e"/>
    <property type="match status" value="1"/>
</dbReference>
<dbReference type="GO" id="GO:0022625">
    <property type="term" value="C:cytosolic large ribosomal subunit"/>
    <property type="evidence" value="ECO:0007669"/>
    <property type="project" value="TreeGrafter"/>
</dbReference>
<dbReference type="SUPFAM" id="SSF54189">
    <property type="entry name" value="Ribosomal proteins S24e, L23 and L15e"/>
    <property type="match status" value="1"/>
</dbReference>
<comment type="caution">
    <text evidence="6">The sequence shown here is derived from an EMBL/GenBank/DDBJ whole genome shotgun (WGS) entry which is preliminary data.</text>
</comment>
<evidence type="ECO:0000313" key="7">
    <source>
        <dbReference type="Proteomes" id="UP000654075"/>
    </source>
</evidence>
<name>A0A813D7V3_POLGL</name>
<dbReference type="GO" id="GO:0003735">
    <property type="term" value="F:structural constituent of ribosome"/>
    <property type="evidence" value="ECO:0007669"/>
    <property type="project" value="InterPro"/>
</dbReference>
<proteinExistence type="inferred from homology"/>
<dbReference type="EMBL" id="CAJNNV010001256">
    <property type="protein sequence ID" value="CAE8584636.1"/>
    <property type="molecule type" value="Genomic_DNA"/>
</dbReference>
<feature type="region of interest" description="Disordered" evidence="5">
    <location>
        <begin position="493"/>
        <end position="522"/>
    </location>
</feature>
<gene>
    <name evidence="6" type="ORF">PGLA1383_LOCUS3566</name>
</gene>
<dbReference type="Pfam" id="PF00827">
    <property type="entry name" value="Ribosomal_L15e"/>
    <property type="match status" value="1"/>
</dbReference>
<keyword evidence="2 4" id="KW-0689">Ribosomal protein</keyword>
<dbReference type="GO" id="GO:0003723">
    <property type="term" value="F:RNA binding"/>
    <property type="evidence" value="ECO:0007669"/>
    <property type="project" value="TreeGrafter"/>
</dbReference>
<dbReference type="FunFam" id="3.40.1120.10:FF:000001">
    <property type="entry name" value="Ribosomal protein L15"/>
    <property type="match status" value="1"/>
</dbReference>
<evidence type="ECO:0000256" key="4">
    <source>
        <dbReference type="RuleBase" id="RU000663"/>
    </source>
</evidence>
<dbReference type="PANTHER" id="PTHR11847:SF4">
    <property type="entry name" value="LARGE RIBOSOMAL SUBUNIT PROTEIN EL15"/>
    <property type="match status" value="1"/>
</dbReference>
<dbReference type="InterPro" id="IPR024794">
    <property type="entry name" value="Rbsml_eL15_core_dom_sf"/>
</dbReference>
<dbReference type="GO" id="GO:0002181">
    <property type="term" value="P:cytoplasmic translation"/>
    <property type="evidence" value="ECO:0007669"/>
    <property type="project" value="TreeGrafter"/>
</dbReference>